<keyword evidence="1" id="KW-0472">Membrane</keyword>
<feature type="transmembrane region" description="Helical" evidence="1">
    <location>
        <begin position="87"/>
        <end position="105"/>
    </location>
</feature>
<reference evidence="2 3" key="1">
    <citation type="submission" date="2019-02" db="EMBL/GenBank/DDBJ databases">
        <title>Deep-cultivation of Planctomycetes and their phenomic and genomic characterization uncovers novel biology.</title>
        <authorList>
            <person name="Wiegand S."/>
            <person name="Jogler M."/>
            <person name="Boedeker C."/>
            <person name="Pinto D."/>
            <person name="Vollmers J."/>
            <person name="Rivas-Marin E."/>
            <person name="Kohn T."/>
            <person name="Peeters S.H."/>
            <person name="Heuer A."/>
            <person name="Rast P."/>
            <person name="Oberbeckmann S."/>
            <person name="Bunk B."/>
            <person name="Jeske O."/>
            <person name="Meyerdierks A."/>
            <person name="Storesund J.E."/>
            <person name="Kallscheuer N."/>
            <person name="Luecker S."/>
            <person name="Lage O.M."/>
            <person name="Pohl T."/>
            <person name="Merkel B.J."/>
            <person name="Hornburger P."/>
            <person name="Mueller R.-W."/>
            <person name="Bruemmer F."/>
            <person name="Labrenz M."/>
            <person name="Spormann A.M."/>
            <person name="Op Den Camp H."/>
            <person name="Overmann J."/>
            <person name="Amann R."/>
            <person name="Jetten M.S.M."/>
            <person name="Mascher T."/>
            <person name="Medema M.H."/>
            <person name="Devos D.P."/>
            <person name="Kaster A.-K."/>
            <person name="Ovreas L."/>
            <person name="Rohde M."/>
            <person name="Galperin M.Y."/>
            <person name="Jogler C."/>
        </authorList>
    </citation>
    <scope>NUCLEOTIDE SEQUENCE [LARGE SCALE GENOMIC DNA]</scope>
    <source>
        <strain evidence="2 3">Pla144</strain>
    </source>
</reference>
<keyword evidence="3" id="KW-1185">Reference proteome</keyword>
<dbReference type="PANTHER" id="PTHR13318">
    <property type="entry name" value="PARTNER OF PAIRED, ISOFORM B-RELATED"/>
    <property type="match status" value="1"/>
</dbReference>
<dbReference type="InterPro" id="IPR001611">
    <property type="entry name" value="Leu-rich_rpt"/>
</dbReference>
<dbReference type="GO" id="GO:0031146">
    <property type="term" value="P:SCF-dependent proteasomal ubiquitin-dependent protein catabolic process"/>
    <property type="evidence" value="ECO:0007669"/>
    <property type="project" value="TreeGrafter"/>
</dbReference>
<dbReference type="InterPro" id="IPR032675">
    <property type="entry name" value="LRR_dom_sf"/>
</dbReference>
<keyword evidence="1" id="KW-0812">Transmembrane</keyword>
<dbReference type="OrthoDB" id="232968at2"/>
<dbReference type="PANTHER" id="PTHR13318:SF190">
    <property type="entry name" value="PARTNER OF PAIRED, ISOFORM B"/>
    <property type="match status" value="1"/>
</dbReference>
<dbReference type="RefSeq" id="WP_146452373.1">
    <property type="nucleotide sequence ID" value="NZ_SJPS01000007.1"/>
</dbReference>
<dbReference type="SUPFAM" id="SSF52047">
    <property type="entry name" value="RNI-like"/>
    <property type="match status" value="1"/>
</dbReference>
<feature type="transmembrane region" description="Helical" evidence="1">
    <location>
        <begin position="25"/>
        <end position="48"/>
    </location>
</feature>
<feature type="transmembrane region" description="Helical" evidence="1">
    <location>
        <begin position="54"/>
        <end position="75"/>
    </location>
</feature>
<dbReference type="Proteomes" id="UP000318437">
    <property type="component" value="Unassembled WGS sequence"/>
</dbReference>
<keyword evidence="1" id="KW-1133">Transmembrane helix</keyword>
<name>A0A5C6CGB6_9BACT</name>
<comment type="caution">
    <text evidence="2">The sequence shown here is derived from an EMBL/GenBank/DDBJ whole genome shotgun (WGS) entry which is preliminary data.</text>
</comment>
<protein>
    <submittedName>
        <fullName evidence="2">Internalin-A</fullName>
    </submittedName>
</protein>
<dbReference type="Gene3D" id="3.80.10.10">
    <property type="entry name" value="Ribonuclease Inhibitor"/>
    <property type="match status" value="2"/>
</dbReference>
<dbReference type="GO" id="GO:0019005">
    <property type="term" value="C:SCF ubiquitin ligase complex"/>
    <property type="evidence" value="ECO:0007669"/>
    <property type="project" value="TreeGrafter"/>
</dbReference>
<dbReference type="AlphaFoldDB" id="A0A5C6CGB6"/>
<organism evidence="2 3">
    <name type="scientific">Bythopirellula polymerisocia</name>
    <dbReference type="NCBI Taxonomy" id="2528003"/>
    <lineage>
        <taxon>Bacteria</taxon>
        <taxon>Pseudomonadati</taxon>
        <taxon>Planctomycetota</taxon>
        <taxon>Planctomycetia</taxon>
        <taxon>Pirellulales</taxon>
        <taxon>Lacipirellulaceae</taxon>
        <taxon>Bythopirellula</taxon>
    </lineage>
</organism>
<evidence type="ECO:0000256" key="1">
    <source>
        <dbReference type="SAM" id="Phobius"/>
    </source>
</evidence>
<accession>A0A5C6CGB6</accession>
<evidence type="ECO:0000313" key="3">
    <source>
        <dbReference type="Proteomes" id="UP000318437"/>
    </source>
</evidence>
<proteinExistence type="predicted"/>
<sequence>MSVENPMSCEPSEGIRQRSTHVKSLLRVFVITVPLYTAGIASLEYLLAPRGITLGVGVIFIWVSATILWIIAELISKGSLRFGMRSILVATTVVAILCFLAVQYVRPYTTQRQAMEILKKTGVRYESQVRAPIWLQRLVGPQNCQVVTAVQGHQQSRLEDNLMENISGSPHLYELFIGNSLITDKGLRHIKGMNNLLALDLPSGPEVSNACMAHLAAMKQLNWIDASDVPVKDEGLAYLSKLTQIEQIELNRSQIKDAGLIHLKPLTNLRRLVLDNNDISDAGLKHIQPLTNLIMLSLEDTQITDDGLKYLQALDKLQYLRLSGTRITDAGLEILMKMKSLRVLELEDTSVTLYGLQKLRAVLNKCITTHDELPRNARIRQYQFFGYQMYRDRTAKMKDNPFEF</sequence>
<gene>
    <name evidence="2" type="primary">inlA_4</name>
    <name evidence="2" type="ORF">Pla144_40640</name>
</gene>
<evidence type="ECO:0000313" key="2">
    <source>
        <dbReference type="EMBL" id="TWU22604.1"/>
    </source>
</evidence>
<dbReference type="EMBL" id="SJPS01000007">
    <property type="protein sequence ID" value="TWU22604.1"/>
    <property type="molecule type" value="Genomic_DNA"/>
</dbReference>
<dbReference type="Pfam" id="PF13855">
    <property type="entry name" value="LRR_8"/>
    <property type="match status" value="1"/>
</dbReference>